<keyword evidence="1" id="KW-0732">Signal</keyword>
<protein>
    <submittedName>
        <fullName evidence="2">Uncharacterized protein</fullName>
    </submittedName>
</protein>
<evidence type="ECO:0000313" key="3">
    <source>
        <dbReference type="Proteomes" id="UP000008177"/>
    </source>
</evidence>
<evidence type="ECO:0000256" key="1">
    <source>
        <dbReference type="SAM" id="SignalP"/>
    </source>
</evidence>
<sequence length="59" mass="6316">MRAVTWLAIGMGMGAWGGGVFALENERGDGGFEGNEERLPLPSYHFGAGIAVECMERDV</sequence>
<feature type="chain" id="PRO_5003440357" evidence="1">
    <location>
        <begin position="23"/>
        <end position="59"/>
    </location>
</feature>
<reference evidence="3" key="1">
    <citation type="journal article" date="2011" name="PLoS Genet.">
        <title>Genomic analysis of the necrotrophic fungal pathogens Sclerotinia sclerotiorum and Botrytis cinerea.</title>
        <authorList>
            <person name="Amselem J."/>
            <person name="Cuomo C.A."/>
            <person name="van Kan J.A."/>
            <person name="Viaud M."/>
            <person name="Benito E.P."/>
            <person name="Couloux A."/>
            <person name="Coutinho P.M."/>
            <person name="de Vries R.P."/>
            <person name="Dyer P.S."/>
            <person name="Fillinger S."/>
            <person name="Fournier E."/>
            <person name="Gout L."/>
            <person name="Hahn M."/>
            <person name="Kohn L."/>
            <person name="Lapalu N."/>
            <person name="Plummer K.M."/>
            <person name="Pradier J.M."/>
            <person name="Quevillon E."/>
            <person name="Sharon A."/>
            <person name="Simon A."/>
            <person name="ten Have A."/>
            <person name="Tudzynski B."/>
            <person name="Tudzynski P."/>
            <person name="Wincker P."/>
            <person name="Andrew M."/>
            <person name="Anthouard V."/>
            <person name="Beever R.E."/>
            <person name="Beffa R."/>
            <person name="Benoit I."/>
            <person name="Bouzid O."/>
            <person name="Brault B."/>
            <person name="Chen Z."/>
            <person name="Choquer M."/>
            <person name="Collemare J."/>
            <person name="Cotton P."/>
            <person name="Danchin E.G."/>
            <person name="Da Silva C."/>
            <person name="Gautier A."/>
            <person name="Giraud C."/>
            <person name="Giraud T."/>
            <person name="Gonzalez C."/>
            <person name="Grossetete S."/>
            <person name="Guldener U."/>
            <person name="Henrissat B."/>
            <person name="Howlett B.J."/>
            <person name="Kodira C."/>
            <person name="Kretschmer M."/>
            <person name="Lappartient A."/>
            <person name="Leroch M."/>
            <person name="Levis C."/>
            <person name="Mauceli E."/>
            <person name="Neuveglise C."/>
            <person name="Oeser B."/>
            <person name="Pearson M."/>
            <person name="Poulain J."/>
            <person name="Poussereau N."/>
            <person name="Quesneville H."/>
            <person name="Rascle C."/>
            <person name="Schumacher J."/>
            <person name="Segurens B."/>
            <person name="Sexton A."/>
            <person name="Silva E."/>
            <person name="Sirven C."/>
            <person name="Soanes D.M."/>
            <person name="Talbot N.J."/>
            <person name="Templeton M."/>
            <person name="Yandava C."/>
            <person name="Yarden O."/>
            <person name="Zeng Q."/>
            <person name="Rollins J.A."/>
            <person name="Lebrun M.H."/>
            <person name="Dickman M."/>
        </authorList>
    </citation>
    <scope>NUCLEOTIDE SEQUENCE [LARGE SCALE GENOMIC DNA]</scope>
    <source>
        <strain evidence="3">T4</strain>
    </source>
</reference>
<accession>G2YAK5</accession>
<dbReference type="Proteomes" id="UP000008177">
    <property type="component" value="Unplaced contigs"/>
</dbReference>
<dbReference type="OrthoDB" id="18530at2759"/>
<feature type="signal peptide" evidence="1">
    <location>
        <begin position="1"/>
        <end position="22"/>
    </location>
</feature>
<proteinExistence type="predicted"/>
<dbReference type="AlphaFoldDB" id="G2YAK5"/>
<gene>
    <name evidence="2" type="ORF">BofuT4_uP104620.1</name>
</gene>
<name>G2YAK5_BOTF4</name>
<dbReference type="HOGENOM" id="CLU_2960480_0_0_1"/>
<dbReference type="EMBL" id="FQ790304">
    <property type="protein sequence ID" value="CCD34246.1"/>
    <property type="molecule type" value="Genomic_DNA"/>
</dbReference>
<dbReference type="InParanoid" id="G2YAK5"/>
<organism evidence="2 3">
    <name type="scientific">Botryotinia fuckeliana (strain T4)</name>
    <name type="common">Noble rot fungus</name>
    <name type="synonym">Botrytis cinerea</name>
    <dbReference type="NCBI Taxonomy" id="999810"/>
    <lineage>
        <taxon>Eukaryota</taxon>
        <taxon>Fungi</taxon>
        <taxon>Dikarya</taxon>
        <taxon>Ascomycota</taxon>
        <taxon>Pezizomycotina</taxon>
        <taxon>Leotiomycetes</taxon>
        <taxon>Helotiales</taxon>
        <taxon>Sclerotiniaceae</taxon>
        <taxon>Botrytis</taxon>
    </lineage>
</organism>
<evidence type="ECO:0000313" key="2">
    <source>
        <dbReference type="EMBL" id="CCD34246.1"/>
    </source>
</evidence>